<proteinExistence type="predicted"/>
<evidence type="ECO:0000313" key="1">
    <source>
        <dbReference type="EMBL" id="CAG8956964.1"/>
    </source>
</evidence>
<dbReference type="EMBL" id="CAJVRL010000075">
    <property type="protein sequence ID" value="CAG8956964.1"/>
    <property type="molecule type" value="Genomic_DNA"/>
</dbReference>
<comment type="caution">
    <text evidence="1">The sequence shown here is derived from an EMBL/GenBank/DDBJ whole genome shotgun (WGS) entry which is preliminary data.</text>
</comment>
<dbReference type="AlphaFoldDB" id="A0A9N9L0N7"/>
<sequence>MLWKLITSSEVIRLIQRSSPKRKESYTPKVDSSRLDESITLAGQLQSYSDTSRGDNHPEITIYSSTPRATMSYAISSELLPVRRTADPLTWIQTLFWSGSGIRVCIFFGTGDIEVSQASPSLICSRDSP</sequence>
<keyword evidence="2" id="KW-1185">Reference proteome</keyword>
<evidence type="ECO:0000313" key="2">
    <source>
        <dbReference type="Proteomes" id="UP000696280"/>
    </source>
</evidence>
<gene>
    <name evidence="1" type="ORF">HYFRA_00012015</name>
</gene>
<accession>A0A9N9L0N7</accession>
<dbReference type="Proteomes" id="UP000696280">
    <property type="component" value="Unassembled WGS sequence"/>
</dbReference>
<reference evidence="1" key="1">
    <citation type="submission" date="2021-07" db="EMBL/GenBank/DDBJ databases">
        <authorList>
            <person name="Durling M."/>
        </authorList>
    </citation>
    <scope>NUCLEOTIDE SEQUENCE</scope>
</reference>
<protein>
    <submittedName>
        <fullName evidence="1">Uncharacterized protein</fullName>
    </submittedName>
</protein>
<name>A0A9N9L0N7_9HELO</name>
<organism evidence="1 2">
    <name type="scientific">Hymenoscyphus fraxineus</name>
    <dbReference type="NCBI Taxonomy" id="746836"/>
    <lineage>
        <taxon>Eukaryota</taxon>
        <taxon>Fungi</taxon>
        <taxon>Dikarya</taxon>
        <taxon>Ascomycota</taxon>
        <taxon>Pezizomycotina</taxon>
        <taxon>Leotiomycetes</taxon>
        <taxon>Helotiales</taxon>
        <taxon>Helotiaceae</taxon>
        <taxon>Hymenoscyphus</taxon>
    </lineage>
</organism>